<evidence type="ECO:0000313" key="2">
    <source>
        <dbReference type="Proteomes" id="UP000030671"/>
    </source>
</evidence>
<accession>W4K302</accession>
<sequence length="674" mass="75546">MLEVINDDLPETVEEQAMRLDKVFHQKYRGGVVDEFLQALSKYESMYRDDTYHGKIISIQQSHGTGRSCLVEELGSHGEEITAAFYGALLEVVTDAMEPSPSPKEAMRAWQVELPAASRRQQFTKVARRAEKILADYETKLEDMISNSTERKTEVVFRQDLDTFFHLAQPRMQALATKLCALGYSRFIVAFDGCTALNRIYRGMLRAPIGRTSLDALGRVIKAADGCEHSHGIVFWHLFVNTEASVPPLAIQKEIPSNFGFLADLYIPLPVWVYLGFDQLREEAMERLEKPEDALILHNLKFFGRPLWKTCRMIDLLREATLRLFGIYNFNPNDQHHVFAAFASRVLLEVADNAAASPVAETAVARHMRMLMGVVRGGVSTKAPSEPLLAIAAAQELSQKGDLCGRLLMTLARDKATLPHGGRFVQTKGDRHLDAISAATFSQFLVTLLGDDLGLSKEEDQRSLGCWGSGVWLNFMHFVQIDTDIDKITPKYLRELWTRTCAAQCKVGHPVIDGFLVGYEGNIEEPIVLKKFILISYQIKSRSTGARKCAAEGLTCPFIVQENGALFKPKHIALFLNLATTVNPPGLRGSHSKVSFEKADPTSCKWAGYAEKEEDEVARCCFNVRGYGVGQYPVIRSLESLFEEMFRHALACSQLEFQKYADALQEVTRVAKVY</sequence>
<dbReference type="HOGENOM" id="CLU_407712_0_0_1"/>
<gene>
    <name evidence="1" type="ORF">HETIRDRAFT_428433</name>
</gene>
<evidence type="ECO:0000313" key="1">
    <source>
        <dbReference type="EMBL" id="ETW80197.1"/>
    </source>
</evidence>
<dbReference type="EMBL" id="KI925460">
    <property type="protein sequence ID" value="ETW80197.1"/>
    <property type="molecule type" value="Genomic_DNA"/>
</dbReference>
<name>W4K302_HETIT</name>
<dbReference type="RefSeq" id="XP_009548708.1">
    <property type="nucleotide sequence ID" value="XM_009550413.1"/>
</dbReference>
<dbReference type="InParanoid" id="W4K302"/>
<dbReference type="AlphaFoldDB" id="W4K302"/>
<dbReference type="GeneID" id="20674276"/>
<organism evidence="1 2">
    <name type="scientific">Heterobasidion irregulare (strain TC 32-1)</name>
    <dbReference type="NCBI Taxonomy" id="747525"/>
    <lineage>
        <taxon>Eukaryota</taxon>
        <taxon>Fungi</taxon>
        <taxon>Dikarya</taxon>
        <taxon>Basidiomycota</taxon>
        <taxon>Agaricomycotina</taxon>
        <taxon>Agaricomycetes</taxon>
        <taxon>Russulales</taxon>
        <taxon>Bondarzewiaceae</taxon>
        <taxon>Heterobasidion</taxon>
        <taxon>Heterobasidion annosum species complex</taxon>
    </lineage>
</organism>
<dbReference type="KEGG" id="hir:HETIRDRAFT_428433"/>
<dbReference type="PANTHER" id="PTHR33266">
    <property type="entry name" value="CHROMOSOME 15, WHOLE GENOME SHOTGUN SEQUENCE"/>
    <property type="match status" value="1"/>
</dbReference>
<dbReference type="STRING" id="747525.W4K302"/>
<reference evidence="1 2" key="1">
    <citation type="journal article" date="2012" name="New Phytol.">
        <title>Insight into trade-off between wood decay and parasitism from the genome of a fungal forest pathogen.</title>
        <authorList>
            <person name="Olson A."/>
            <person name="Aerts A."/>
            <person name="Asiegbu F."/>
            <person name="Belbahri L."/>
            <person name="Bouzid O."/>
            <person name="Broberg A."/>
            <person name="Canback B."/>
            <person name="Coutinho P.M."/>
            <person name="Cullen D."/>
            <person name="Dalman K."/>
            <person name="Deflorio G."/>
            <person name="van Diepen L.T."/>
            <person name="Dunand C."/>
            <person name="Duplessis S."/>
            <person name="Durling M."/>
            <person name="Gonthier P."/>
            <person name="Grimwood J."/>
            <person name="Fossdal C.G."/>
            <person name="Hansson D."/>
            <person name="Henrissat B."/>
            <person name="Hietala A."/>
            <person name="Himmelstrand K."/>
            <person name="Hoffmeister D."/>
            <person name="Hogberg N."/>
            <person name="James T.Y."/>
            <person name="Karlsson M."/>
            <person name="Kohler A."/>
            <person name="Kues U."/>
            <person name="Lee Y.H."/>
            <person name="Lin Y.C."/>
            <person name="Lind M."/>
            <person name="Lindquist E."/>
            <person name="Lombard V."/>
            <person name="Lucas S."/>
            <person name="Lunden K."/>
            <person name="Morin E."/>
            <person name="Murat C."/>
            <person name="Park J."/>
            <person name="Raffaello T."/>
            <person name="Rouze P."/>
            <person name="Salamov A."/>
            <person name="Schmutz J."/>
            <person name="Solheim H."/>
            <person name="Stahlberg J."/>
            <person name="Velez H."/>
            <person name="de Vries R.P."/>
            <person name="Wiebenga A."/>
            <person name="Woodward S."/>
            <person name="Yakovlev I."/>
            <person name="Garbelotto M."/>
            <person name="Martin F."/>
            <person name="Grigoriev I.V."/>
            <person name="Stenlid J."/>
        </authorList>
    </citation>
    <scope>NUCLEOTIDE SEQUENCE [LARGE SCALE GENOMIC DNA]</scope>
    <source>
        <strain evidence="1 2">TC 32-1</strain>
    </source>
</reference>
<dbReference type="OrthoDB" id="107110at2759"/>
<proteinExistence type="predicted"/>
<dbReference type="Proteomes" id="UP000030671">
    <property type="component" value="Unassembled WGS sequence"/>
</dbReference>
<keyword evidence="2" id="KW-1185">Reference proteome</keyword>
<protein>
    <submittedName>
        <fullName evidence="1">Uncharacterized protein</fullName>
    </submittedName>
</protein>
<dbReference type="PANTHER" id="PTHR33266:SF1">
    <property type="entry name" value="F-BOX DOMAIN-CONTAINING PROTEIN"/>
    <property type="match status" value="1"/>
</dbReference>